<keyword evidence="4" id="KW-1185">Reference proteome</keyword>
<dbReference type="CDD" id="cd03392">
    <property type="entry name" value="PAP2_like_2"/>
    <property type="match status" value="1"/>
</dbReference>
<gene>
    <name evidence="3" type="ORF">A7K91_15265</name>
</gene>
<dbReference type="Gene3D" id="1.20.144.10">
    <property type="entry name" value="Phosphatidic acid phosphatase type 2/haloperoxidase"/>
    <property type="match status" value="2"/>
</dbReference>
<feature type="transmembrane region" description="Helical" evidence="1">
    <location>
        <begin position="188"/>
        <end position="209"/>
    </location>
</feature>
<dbReference type="Proteomes" id="UP000092024">
    <property type="component" value="Unassembled WGS sequence"/>
</dbReference>
<dbReference type="SMART" id="SM00014">
    <property type="entry name" value="acidPPc"/>
    <property type="match status" value="1"/>
</dbReference>
<name>A0A1A5YI85_9BACL</name>
<dbReference type="InterPro" id="IPR036938">
    <property type="entry name" value="PAP2/HPO_sf"/>
</dbReference>
<protein>
    <recommendedName>
        <fullName evidence="2">Phosphatidic acid phosphatase type 2/haloperoxidase domain-containing protein</fullName>
    </recommendedName>
</protein>
<keyword evidence="1" id="KW-1133">Transmembrane helix</keyword>
<dbReference type="RefSeq" id="WP_068683367.1">
    <property type="nucleotide sequence ID" value="NZ_LYPA01000058.1"/>
</dbReference>
<dbReference type="EMBL" id="LYPA01000058">
    <property type="protein sequence ID" value="OBR65312.1"/>
    <property type="molecule type" value="Genomic_DNA"/>
</dbReference>
<evidence type="ECO:0000313" key="4">
    <source>
        <dbReference type="Proteomes" id="UP000092024"/>
    </source>
</evidence>
<evidence type="ECO:0000256" key="1">
    <source>
        <dbReference type="SAM" id="Phobius"/>
    </source>
</evidence>
<dbReference type="InterPro" id="IPR000326">
    <property type="entry name" value="PAP2/HPO"/>
</dbReference>
<dbReference type="Pfam" id="PF01569">
    <property type="entry name" value="PAP2"/>
    <property type="match status" value="1"/>
</dbReference>
<keyword evidence="1" id="KW-0812">Transmembrane</keyword>
<feature type="transmembrane region" description="Helical" evidence="1">
    <location>
        <begin position="128"/>
        <end position="150"/>
    </location>
</feature>
<feature type="transmembrane region" description="Helical" evidence="1">
    <location>
        <begin position="61"/>
        <end position="84"/>
    </location>
</feature>
<keyword evidence="1" id="KW-0472">Membrane</keyword>
<sequence>MIKPRSFKITGIDVLSFLALSGFAVVALGVQKKWIASFDDSVAAFVQGLETPGLTGLMQGFTWVGSTVPTAVISLLAMLLFFIVFGHRKQLLLFFAVVAGSTAIGYILKTLFGRERPDFYRLSEAAGFSFPSSSSVAAIALYGVIVYALWGHLRSSAAKSMVAAAAVLLVLGIGVSRIYMGHHYPSDVLGGMLAGVAWLLLMIGAFKLWKIIAE</sequence>
<dbReference type="AlphaFoldDB" id="A0A1A5YI85"/>
<evidence type="ECO:0000259" key="2">
    <source>
        <dbReference type="SMART" id="SM00014"/>
    </source>
</evidence>
<feature type="transmembrane region" description="Helical" evidence="1">
    <location>
        <begin position="12"/>
        <end position="30"/>
    </location>
</feature>
<comment type="caution">
    <text evidence="3">The sequence shown here is derived from an EMBL/GenBank/DDBJ whole genome shotgun (WGS) entry which is preliminary data.</text>
</comment>
<evidence type="ECO:0000313" key="3">
    <source>
        <dbReference type="EMBL" id="OBR65312.1"/>
    </source>
</evidence>
<dbReference type="OrthoDB" id="9789113at2"/>
<feature type="transmembrane region" description="Helical" evidence="1">
    <location>
        <begin position="162"/>
        <end position="182"/>
    </location>
</feature>
<feature type="transmembrane region" description="Helical" evidence="1">
    <location>
        <begin position="91"/>
        <end position="108"/>
    </location>
</feature>
<reference evidence="3 4" key="1">
    <citation type="submission" date="2016-05" db="EMBL/GenBank/DDBJ databases">
        <title>Paenibacillus oryzae. sp. nov., isolated from the rice root.</title>
        <authorList>
            <person name="Zhang J."/>
            <person name="Zhang X."/>
        </authorList>
    </citation>
    <scope>NUCLEOTIDE SEQUENCE [LARGE SCALE GENOMIC DNA]</scope>
    <source>
        <strain evidence="3 4">1DrF-4</strain>
    </source>
</reference>
<organism evidence="3 4">
    <name type="scientific">Paenibacillus oryzae</name>
    <dbReference type="NCBI Taxonomy" id="1844972"/>
    <lineage>
        <taxon>Bacteria</taxon>
        <taxon>Bacillati</taxon>
        <taxon>Bacillota</taxon>
        <taxon>Bacilli</taxon>
        <taxon>Bacillales</taxon>
        <taxon>Paenibacillaceae</taxon>
        <taxon>Paenibacillus</taxon>
    </lineage>
</organism>
<proteinExistence type="predicted"/>
<dbReference type="SUPFAM" id="SSF48317">
    <property type="entry name" value="Acid phosphatase/Vanadium-dependent haloperoxidase"/>
    <property type="match status" value="1"/>
</dbReference>
<dbReference type="PANTHER" id="PTHR14969">
    <property type="entry name" value="SPHINGOSINE-1-PHOSPHATE PHOSPHOHYDROLASE"/>
    <property type="match status" value="1"/>
</dbReference>
<dbReference type="PANTHER" id="PTHR14969:SF13">
    <property type="entry name" value="AT30094P"/>
    <property type="match status" value="1"/>
</dbReference>
<feature type="domain" description="Phosphatidic acid phosphatase type 2/haloperoxidase" evidence="2">
    <location>
        <begin position="89"/>
        <end position="203"/>
    </location>
</feature>
<accession>A0A1A5YI85</accession>
<dbReference type="STRING" id="1844972.A7K91_15265"/>